<feature type="non-terminal residue" evidence="3">
    <location>
        <position position="1"/>
    </location>
</feature>
<dbReference type="EMBL" id="AZHW01001612">
    <property type="protein sequence ID" value="ETW92179.1"/>
    <property type="molecule type" value="Genomic_DNA"/>
</dbReference>
<protein>
    <recommendedName>
        <fullName evidence="2">TerD domain-containing protein</fullName>
    </recommendedName>
</protein>
<dbReference type="Gene3D" id="2.60.60.30">
    <property type="entry name" value="sav2460 like domains"/>
    <property type="match status" value="1"/>
</dbReference>
<dbReference type="InterPro" id="IPR003325">
    <property type="entry name" value="TerD"/>
</dbReference>
<dbReference type="Pfam" id="PF02342">
    <property type="entry name" value="TerD"/>
    <property type="match status" value="1"/>
</dbReference>
<gene>
    <name evidence="3" type="ORF">ETSY1_44790</name>
</gene>
<dbReference type="Proteomes" id="UP000019141">
    <property type="component" value="Unassembled WGS sequence"/>
</dbReference>
<proteinExistence type="predicted"/>
<dbReference type="HOGENOM" id="CLU_2579274_0_0_7"/>
<comment type="caution">
    <text evidence="3">The sequence shown here is derived from an EMBL/GenBank/DDBJ whole genome shotgun (WGS) entry which is preliminary data.</text>
</comment>
<accession>W4L2N6</accession>
<name>W4L2N6_ENTF1</name>
<evidence type="ECO:0000313" key="4">
    <source>
        <dbReference type="Proteomes" id="UP000019141"/>
    </source>
</evidence>
<dbReference type="PANTHER" id="PTHR32097:SF17">
    <property type="entry name" value="CAMP-BINDING PROTEIN 1-RELATED"/>
    <property type="match status" value="1"/>
</dbReference>
<dbReference type="InterPro" id="IPR051324">
    <property type="entry name" value="Stress/Tellurium_Resist"/>
</dbReference>
<keyword evidence="4" id="KW-1185">Reference proteome</keyword>
<evidence type="ECO:0000259" key="2">
    <source>
        <dbReference type="Pfam" id="PF02342"/>
    </source>
</evidence>
<evidence type="ECO:0000313" key="3">
    <source>
        <dbReference type="EMBL" id="ETW92179.1"/>
    </source>
</evidence>
<sequence length="81" mass="9181">TRSSYGGHKFNRVANAFVRVVNQADGSELCRYNLSDKYKATGMVMGRLYREDGEWKFTAVGEPADGRTYKDQIRTVQGQLD</sequence>
<dbReference type="PANTHER" id="PTHR32097">
    <property type="entry name" value="CAMP-BINDING PROTEIN 1-RELATED"/>
    <property type="match status" value="1"/>
</dbReference>
<organism evidence="3 4">
    <name type="scientific">Entotheonella factor</name>
    <dbReference type="NCBI Taxonomy" id="1429438"/>
    <lineage>
        <taxon>Bacteria</taxon>
        <taxon>Pseudomonadati</taxon>
        <taxon>Nitrospinota/Tectimicrobiota group</taxon>
        <taxon>Candidatus Tectimicrobiota</taxon>
        <taxon>Candidatus Entotheonellia</taxon>
        <taxon>Candidatus Entotheonellales</taxon>
        <taxon>Candidatus Entotheonellaceae</taxon>
        <taxon>Candidatus Entotheonella</taxon>
    </lineage>
</organism>
<dbReference type="CDD" id="cd06974">
    <property type="entry name" value="TerD_like"/>
    <property type="match status" value="1"/>
</dbReference>
<dbReference type="GO" id="GO:0046690">
    <property type="term" value="P:response to tellurium ion"/>
    <property type="evidence" value="ECO:0007669"/>
    <property type="project" value="UniProtKB-KW"/>
</dbReference>
<evidence type="ECO:0000256" key="1">
    <source>
        <dbReference type="ARBA" id="ARBA00022686"/>
    </source>
</evidence>
<reference evidence="3 4" key="1">
    <citation type="journal article" date="2014" name="Nature">
        <title>An environmental bacterial taxon with a large and distinct metabolic repertoire.</title>
        <authorList>
            <person name="Wilson M.C."/>
            <person name="Mori T."/>
            <person name="Ruckert C."/>
            <person name="Uria A.R."/>
            <person name="Helf M.J."/>
            <person name="Takada K."/>
            <person name="Gernert C."/>
            <person name="Steffens U.A."/>
            <person name="Heycke N."/>
            <person name="Schmitt S."/>
            <person name="Rinke C."/>
            <person name="Helfrich E.J."/>
            <person name="Brachmann A.O."/>
            <person name="Gurgui C."/>
            <person name="Wakimoto T."/>
            <person name="Kracht M."/>
            <person name="Crusemann M."/>
            <person name="Hentschel U."/>
            <person name="Abe I."/>
            <person name="Matsunaga S."/>
            <person name="Kalinowski J."/>
            <person name="Takeyama H."/>
            <person name="Piel J."/>
        </authorList>
    </citation>
    <scope>NUCLEOTIDE SEQUENCE [LARGE SCALE GENOMIC DNA]</scope>
    <source>
        <strain evidence="4">TSY1</strain>
    </source>
</reference>
<dbReference type="AlphaFoldDB" id="W4L2N6"/>
<feature type="domain" description="TerD" evidence="2">
    <location>
        <begin position="7"/>
        <end position="65"/>
    </location>
</feature>
<keyword evidence="1" id="KW-0778">Tellurium resistance</keyword>